<feature type="domain" description="DUF2786" evidence="1">
    <location>
        <begin position="6"/>
        <end position="46"/>
    </location>
</feature>
<dbReference type="AlphaFoldDB" id="A0A3G7TW91"/>
<reference evidence="2 3" key="1">
    <citation type="submission" date="2018-03" db="EMBL/GenBank/DDBJ databases">
        <title>Diversity of phytobeneficial traits revealed by whole-genome analysis of worldwide-isolated phenazine-producing Pseudomonas spp.</title>
        <authorList>
            <person name="Biessy A."/>
            <person name="Novinscak A."/>
            <person name="Blom J."/>
            <person name="Leger G."/>
            <person name="Thomashow L.S."/>
            <person name="Cazorla F.M."/>
            <person name="Josic D."/>
            <person name="Filion M."/>
        </authorList>
    </citation>
    <scope>NUCLEOTIDE SEQUENCE [LARGE SCALE GENOMIC DNA]</scope>
    <source>
        <strain evidence="2 3">B25</strain>
    </source>
</reference>
<dbReference type="RefSeq" id="WP_241176292.1">
    <property type="nucleotide sequence ID" value="NZ_CP027753.1"/>
</dbReference>
<proteinExistence type="predicted"/>
<gene>
    <name evidence="2" type="ORF">C4K04_5031</name>
</gene>
<accession>A0A3G7TW91</accession>
<evidence type="ECO:0000313" key="3">
    <source>
        <dbReference type="Proteomes" id="UP000268048"/>
    </source>
</evidence>
<organism evidence="2 3">
    <name type="scientific">Pseudomonas chlororaphis</name>
    <dbReference type="NCBI Taxonomy" id="587753"/>
    <lineage>
        <taxon>Bacteria</taxon>
        <taxon>Pseudomonadati</taxon>
        <taxon>Pseudomonadota</taxon>
        <taxon>Gammaproteobacteria</taxon>
        <taxon>Pseudomonadales</taxon>
        <taxon>Pseudomonadaceae</taxon>
        <taxon>Pseudomonas</taxon>
    </lineage>
</organism>
<dbReference type="InterPro" id="IPR024498">
    <property type="entry name" value="DUF2786"/>
</dbReference>
<sequence>MMDKQKVLSKVAKLMALAKSNGASTNEVETALRQARNLMKRYNLEHIEVEAHSVDEVSVVTNTRRHLKTGCTRWQQLAQKPSTAATLPISTR</sequence>
<evidence type="ECO:0000259" key="1">
    <source>
        <dbReference type="Pfam" id="PF10979"/>
    </source>
</evidence>
<dbReference type="Proteomes" id="UP000268048">
    <property type="component" value="Chromosome"/>
</dbReference>
<dbReference type="EMBL" id="CP027753">
    <property type="protein sequence ID" value="AZE50682.1"/>
    <property type="molecule type" value="Genomic_DNA"/>
</dbReference>
<name>A0A3G7TW91_9PSED</name>
<evidence type="ECO:0000313" key="2">
    <source>
        <dbReference type="EMBL" id="AZE50682.1"/>
    </source>
</evidence>
<protein>
    <recommendedName>
        <fullName evidence="1">DUF2786 domain-containing protein</fullName>
    </recommendedName>
</protein>
<dbReference type="Pfam" id="PF10979">
    <property type="entry name" value="DUF2786"/>
    <property type="match status" value="1"/>
</dbReference>